<dbReference type="EMBL" id="GGLE01002372">
    <property type="protein sequence ID" value="MBY06498.1"/>
    <property type="molecule type" value="Transcribed_RNA"/>
</dbReference>
<dbReference type="PANTHER" id="PTHR45953">
    <property type="entry name" value="IDURONATE 2-SULFATASE"/>
    <property type="match status" value="1"/>
</dbReference>
<organism evidence="3">
    <name type="scientific">Ornithodoros turicata</name>
    <dbReference type="NCBI Taxonomy" id="34597"/>
    <lineage>
        <taxon>Eukaryota</taxon>
        <taxon>Metazoa</taxon>
        <taxon>Ecdysozoa</taxon>
        <taxon>Arthropoda</taxon>
        <taxon>Chelicerata</taxon>
        <taxon>Arachnida</taxon>
        <taxon>Acari</taxon>
        <taxon>Parasitiformes</taxon>
        <taxon>Ixodida</taxon>
        <taxon>Ixodoidea</taxon>
        <taxon>Argasidae</taxon>
        <taxon>Ornithodorinae</taxon>
        <taxon>Ornithodoros</taxon>
    </lineage>
</organism>
<dbReference type="GO" id="GO:0005737">
    <property type="term" value="C:cytoplasm"/>
    <property type="evidence" value="ECO:0007669"/>
    <property type="project" value="TreeGrafter"/>
</dbReference>
<dbReference type="SUPFAM" id="SSF53649">
    <property type="entry name" value="Alkaline phosphatase-like"/>
    <property type="match status" value="1"/>
</dbReference>
<dbReference type="PANTHER" id="PTHR45953:SF1">
    <property type="entry name" value="IDURONATE 2-SULFATASE"/>
    <property type="match status" value="1"/>
</dbReference>
<dbReference type="GO" id="GO:0046872">
    <property type="term" value="F:metal ion binding"/>
    <property type="evidence" value="ECO:0007669"/>
    <property type="project" value="UniProtKB-KW"/>
</dbReference>
<protein>
    <submittedName>
        <fullName evidence="3">Putative iduronate 2-sulfatase-like protein</fullName>
    </submittedName>
</protein>
<keyword evidence="2" id="KW-0378">Hydrolase</keyword>
<evidence type="ECO:0000313" key="3">
    <source>
        <dbReference type="EMBL" id="MBY06498.1"/>
    </source>
</evidence>
<evidence type="ECO:0000256" key="1">
    <source>
        <dbReference type="ARBA" id="ARBA00022723"/>
    </source>
</evidence>
<dbReference type="Gene3D" id="3.40.720.10">
    <property type="entry name" value="Alkaline Phosphatase, subunit A"/>
    <property type="match status" value="1"/>
</dbReference>
<accession>A0A2R5LAK8</accession>
<keyword evidence="1" id="KW-0479">Metal-binding</keyword>
<name>A0A2R5LAK8_9ACAR</name>
<dbReference type="AlphaFoldDB" id="A0A2R5LAK8"/>
<evidence type="ECO:0000256" key="2">
    <source>
        <dbReference type="ARBA" id="ARBA00022801"/>
    </source>
</evidence>
<dbReference type="InterPro" id="IPR017850">
    <property type="entry name" value="Alkaline_phosphatase_core_sf"/>
</dbReference>
<proteinExistence type="predicted"/>
<reference evidence="3" key="1">
    <citation type="submission" date="2018-03" db="EMBL/GenBank/DDBJ databases">
        <title>The relapsing fever spirochete Borrelia turicatae persists in the highly oxidative environment of its soft-bodied tick vector.</title>
        <authorList>
            <person name="Bourret T.J."/>
            <person name="Boyle W.K."/>
            <person name="Valenzuela J.G."/>
            <person name="Oliveira F."/>
            <person name="Lopez J.E."/>
        </authorList>
    </citation>
    <scope>NUCLEOTIDE SEQUENCE</scope>
    <source>
        <strain evidence="3">Kansas strain/isolate</strain>
        <tissue evidence="3">Salivary glands</tissue>
    </source>
</reference>
<dbReference type="GO" id="GO:0004423">
    <property type="term" value="F:iduronate-2-sulfatase activity"/>
    <property type="evidence" value="ECO:0007669"/>
    <property type="project" value="TreeGrafter"/>
</dbReference>
<sequence length="78" mass="9186">MGYSMLSLEYRYTEWIKFNGSTYEKDWGVCYARELYDLQADGMEDHNVAGLRHYAGLVERLSQRLKYIVGDLFKNGYS</sequence>